<proteinExistence type="predicted"/>
<dbReference type="STRING" id="329726.AM1_2469"/>
<evidence type="ECO:0000313" key="5">
    <source>
        <dbReference type="EMBL" id="ABW27477.1"/>
    </source>
</evidence>
<feature type="domain" description="Glycosyl transferase family 1" evidence="3">
    <location>
        <begin position="196"/>
        <end position="364"/>
    </location>
</feature>
<protein>
    <submittedName>
        <fullName evidence="5">Glycosyl transferase, group 1</fullName>
    </submittedName>
</protein>
<dbReference type="RefSeq" id="WP_012162940.1">
    <property type="nucleotide sequence ID" value="NC_009925.1"/>
</dbReference>
<evidence type="ECO:0000259" key="4">
    <source>
        <dbReference type="Pfam" id="PF13439"/>
    </source>
</evidence>
<dbReference type="Proteomes" id="UP000000268">
    <property type="component" value="Chromosome"/>
</dbReference>
<dbReference type="SUPFAM" id="SSF53756">
    <property type="entry name" value="UDP-Glycosyltransferase/glycogen phosphorylase"/>
    <property type="match status" value="1"/>
</dbReference>
<dbReference type="HOGENOM" id="CLU_009583_2_2_3"/>
<accession>B0C486</accession>
<gene>
    <name evidence="5" type="ordered locus">AM1_2469</name>
</gene>
<dbReference type="InterPro" id="IPR001296">
    <property type="entry name" value="Glyco_trans_1"/>
</dbReference>
<dbReference type="GO" id="GO:0016757">
    <property type="term" value="F:glycosyltransferase activity"/>
    <property type="evidence" value="ECO:0007669"/>
    <property type="project" value="UniProtKB-KW"/>
</dbReference>
<dbReference type="InterPro" id="IPR028098">
    <property type="entry name" value="Glyco_trans_4-like_N"/>
</dbReference>
<evidence type="ECO:0000256" key="2">
    <source>
        <dbReference type="ARBA" id="ARBA00022679"/>
    </source>
</evidence>
<dbReference type="PANTHER" id="PTHR12526:SF510">
    <property type="entry name" value="D-INOSITOL 3-PHOSPHATE GLYCOSYLTRANSFERASE"/>
    <property type="match status" value="1"/>
</dbReference>
<keyword evidence="1" id="KW-0328">Glycosyltransferase</keyword>
<keyword evidence="2 5" id="KW-0808">Transferase</keyword>
<dbReference type="CAZy" id="GT4">
    <property type="family name" value="Glycosyltransferase Family 4"/>
</dbReference>
<dbReference type="EMBL" id="CP000828">
    <property type="protein sequence ID" value="ABW27477.1"/>
    <property type="molecule type" value="Genomic_DNA"/>
</dbReference>
<dbReference type="Pfam" id="PF00534">
    <property type="entry name" value="Glycos_transf_1"/>
    <property type="match status" value="1"/>
</dbReference>
<organism evidence="5 6">
    <name type="scientific">Acaryochloris marina (strain MBIC 11017)</name>
    <dbReference type="NCBI Taxonomy" id="329726"/>
    <lineage>
        <taxon>Bacteria</taxon>
        <taxon>Bacillati</taxon>
        <taxon>Cyanobacteriota</taxon>
        <taxon>Cyanophyceae</taxon>
        <taxon>Acaryochloridales</taxon>
        <taxon>Acaryochloridaceae</taxon>
        <taxon>Acaryochloris</taxon>
    </lineage>
</organism>
<dbReference type="AlphaFoldDB" id="B0C486"/>
<name>B0C486_ACAM1</name>
<reference evidence="5 6" key="1">
    <citation type="journal article" date="2008" name="Proc. Natl. Acad. Sci. U.S.A.">
        <title>Niche adaptation and genome expansion in the chlorophyll d-producing cyanobacterium Acaryochloris marina.</title>
        <authorList>
            <person name="Swingley W.D."/>
            <person name="Chen M."/>
            <person name="Cheung P.C."/>
            <person name="Conrad A.L."/>
            <person name="Dejesa L.C."/>
            <person name="Hao J."/>
            <person name="Honchak B.M."/>
            <person name="Karbach L.E."/>
            <person name="Kurdoglu A."/>
            <person name="Lahiri S."/>
            <person name="Mastrian S.D."/>
            <person name="Miyashita H."/>
            <person name="Page L."/>
            <person name="Ramakrishna P."/>
            <person name="Satoh S."/>
            <person name="Sattley W.M."/>
            <person name="Shimada Y."/>
            <person name="Taylor H.L."/>
            <person name="Tomo T."/>
            <person name="Tsuchiya T."/>
            <person name="Wang Z.T."/>
            <person name="Raymond J."/>
            <person name="Mimuro M."/>
            <person name="Blankenship R.E."/>
            <person name="Touchman J.W."/>
        </authorList>
    </citation>
    <scope>NUCLEOTIDE SEQUENCE [LARGE SCALE GENOMIC DNA]</scope>
    <source>
        <strain evidence="6">MBIC 11017</strain>
    </source>
</reference>
<evidence type="ECO:0000259" key="3">
    <source>
        <dbReference type="Pfam" id="PF00534"/>
    </source>
</evidence>
<dbReference type="PANTHER" id="PTHR12526">
    <property type="entry name" value="GLYCOSYLTRANSFERASE"/>
    <property type="match status" value="1"/>
</dbReference>
<evidence type="ECO:0000256" key="1">
    <source>
        <dbReference type="ARBA" id="ARBA00022676"/>
    </source>
</evidence>
<dbReference type="Gene3D" id="3.40.50.2000">
    <property type="entry name" value="Glycogen Phosphorylase B"/>
    <property type="match status" value="2"/>
</dbReference>
<dbReference type="eggNOG" id="COG0438">
    <property type="taxonomic scope" value="Bacteria"/>
</dbReference>
<sequence>MPKLAYLCFDVVPAPKGAAIHIAAFTQALAQWCGSVQFVSVAPTLEISPTVERWPGVIHTALPTSGKTLIDRVITFRQRLEQWLVGQWFDVIHVRSMYEGFPIALQKSKYCQALILEVNGLPSIELKYRYPRVADDRELMHKLIAQEDLCLEQADRVLTVSQVTRDYLIQRGVSPTKIQVIANGVNLDFFPYQASQLDPESLHLLYFGTLSAWQGVDLAVEALGLFCRDFPATLTVVGPAKPKQVRVLTKLATKLGVDKRLNILEPLSQSDLCLQMHTADVILAPLKPNDRNCTQGCCPLKVLEGMASGTPVITSDLPVVRELGMSDTHFLAVHPGSAKAIKDGLLRLRAHPELGMQLSQNARSQITQQFTWQQATHKLIDCYQTLLESCD</sequence>
<dbReference type="OrthoDB" id="9813214at2"/>
<dbReference type="KEGG" id="amr:AM1_2469"/>
<dbReference type="Pfam" id="PF13439">
    <property type="entry name" value="Glyco_transf_4"/>
    <property type="match status" value="1"/>
</dbReference>
<dbReference type="CDD" id="cd03801">
    <property type="entry name" value="GT4_PimA-like"/>
    <property type="match status" value="1"/>
</dbReference>
<evidence type="ECO:0000313" key="6">
    <source>
        <dbReference type="Proteomes" id="UP000000268"/>
    </source>
</evidence>
<feature type="domain" description="Glycosyltransferase subfamily 4-like N-terminal" evidence="4">
    <location>
        <begin position="17"/>
        <end position="188"/>
    </location>
</feature>
<keyword evidence="6" id="KW-1185">Reference proteome</keyword>